<keyword evidence="5" id="KW-0256">Endoplasmic reticulum</keyword>
<keyword evidence="11" id="KW-1185">Reference proteome</keyword>
<feature type="transmembrane region" description="Helical" evidence="9">
    <location>
        <begin position="52"/>
        <end position="71"/>
    </location>
</feature>
<evidence type="ECO:0000256" key="4">
    <source>
        <dbReference type="ARBA" id="ARBA00022692"/>
    </source>
</evidence>
<evidence type="ECO:0000256" key="7">
    <source>
        <dbReference type="ARBA" id="ARBA00023136"/>
    </source>
</evidence>
<evidence type="ECO:0000256" key="6">
    <source>
        <dbReference type="ARBA" id="ARBA00022989"/>
    </source>
</evidence>
<dbReference type="Pfam" id="PF06645">
    <property type="entry name" value="SPC12"/>
    <property type="match status" value="1"/>
</dbReference>
<evidence type="ECO:0000256" key="3">
    <source>
        <dbReference type="ARBA" id="ARBA00017059"/>
    </source>
</evidence>
<protein>
    <recommendedName>
        <fullName evidence="3">Signal peptidase complex subunit 1</fullName>
    </recommendedName>
</protein>
<name>A0AAQ3M4K9_9PEZI</name>
<comment type="similarity">
    <text evidence="2">Belongs to the SPCS1 family.</text>
</comment>
<keyword evidence="4 9" id="KW-0812">Transmembrane</keyword>
<accession>A0AAQ3M4K9</accession>
<organism evidence="10 11">
    <name type="scientific">Acrodontium crateriforme</name>
    <dbReference type="NCBI Taxonomy" id="150365"/>
    <lineage>
        <taxon>Eukaryota</taxon>
        <taxon>Fungi</taxon>
        <taxon>Dikarya</taxon>
        <taxon>Ascomycota</taxon>
        <taxon>Pezizomycotina</taxon>
        <taxon>Dothideomycetes</taxon>
        <taxon>Dothideomycetidae</taxon>
        <taxon>Mycosphaerellales</taxon>
        <taxon>Teratosphaeriaceae</taxon>
        <taxon>Acrodontium</taxon>
    </lineage>
</organism>
<dbReference type="Proteomes" id="UP001303373">
    <property type="component" value="Chromosome 5"/>
</dbReference>
<evidence type="ECO:0000256" key="8">
    <source>
        <dbReference type="ARBA" id="ARBA00045204"/>
    </source>
</evidence>
<dbReference type="EMBL" id="CP138584">
    <property type="protein sequence ID" value="WPH00770.1"/>
    <property type="molecule type" value="Genomic_DNA"/>
</dbReference>
<dbReference type="PANTHER" id="PTHR13202:SF0">
    <property type="entry name" value="SIGNAL PEPTIDASE COMPLEX SUBUNIT 1"/>
    <property type="match status" value="1"/>
</dbReference>
<dbReference type="GO" id="GO:0045047">
    <property type="term" value="P:protein targeting to ER"/>
    <property type="evidence" value="ECO:0007669"/>
    <property type="project" value="TreeGrafter"/>
</dbReference>
<evidence type="ECO:0000313" key="10">
    <source>
        <dbReference type="EMBL" id="WPH00770.1"/>
    </source>
</evidence>
<dbReference type="InterPro" id="IPR009542">
    <property type="entry name" value="Spc1/SPCS1"/>
</dbReference>
<feature type="transmembrane region" description="Helical" evidence="9">
    <location>
        <begin position="26"/>
        <end position="45"/>
    </location>
</feature>
<dbReference type="PANTHER" id="PTHR13202">
    <property type="entry name" value="MICROSOMAL SIGNAL PEPTIDASE 12 KDA SUBUNIT"/>
    <property type="match status" value="1"/>
</dbReference>
<dbReference type="GO" id="GO:0005787">
    <property type="term" value="C:signal peptidase complex"/>
    <property type="evidence" value="ECO:0007669"/>
    <property type="project" value="InterPro"/>
</dbReference>
<comment type="function">
    <text evidence="8">Component of the signal peptidase complex (SPC) which catalyzes the cleavage of N-terminal signal sequences from nascent proteins as they are translocated into the lumen of the endoplasmic reticulum. Dispensable for SPC enzymatic activity.</text>
</comment>
<comment type="subcellular location">
    <subcellularLocation>
        <location evidence="1">Endoplasmic reticulum membrane</location>
        <topology evidence="1">Multi-pass membrane protein</topology>
    </subcellularLocation>
</comment>
<dbReference type="AlphaFoldDB" id="A0AAQ3M4K9"/>
<dbReference type="GO" id="GO:0006465">
    <property type="term" value="P:signal peptide processing"/>
    <property type="evidence" value="ECO:0007669"/>
    <property type="project" value="InterPro"/>
</dbReference>
<proteinExistence type="inferred from homology"/>
<evidence type="ECO:0000256" key="2">
    <source>
        <dbReference type="ARBA" id="ARBA00005245"/>
    </source>
</evidence>
<keyword evidence="7 9" id="KW-0472">Membrane</keyword>
<sequence length="104" mass="11457">MDQVLEKARDIWEGEIDFEGQRVAEYASTALLILVGVIAFFAGFFTDNIYNTLYTGLAGTALTFVITIPPWPVYNRHTPSWLPAKTGSGAYQGVQIQVDGQQVS</sequence>
<evidence type="ECO:0000256" key="5">
    <source>
        <dbReference type="ARBA" id="ARBA00022824"/>
    </source>
</evidence>
<evidence type="ECO:0000313" key="11">
    <source>
        <dbReference type="Proteomes" id="UP001303373"/>
    </source>
</evidence>
<evidence type="ECO:0000256" key="9">
    <source>
        <dbReference type="SAM" id="Phobius"/>
    </source>
</evidence>
<keyword evidence="6 9" id="KW-1133">Transmembrane helix</keyword>
<evidence type="ECO:0000256" key="1">
    <source>
        <dbReference type="ARBA" id="ARBA00004477"/>
    </source>
</evidence>
<gene>
    <name evidence="10" type="ORF">R9X50_00360000</name>
</gene>
<reference evidence="10 11" key="1">
    <citation type="submission" date="2023-11" db="EMBL/GenBank/DDBJ databases">
        <title>An acidophilic fungus is an integral part of prey digestion in a carnivorous sundew plant.</title>
        <authorList>
            <person name="Tsai I.J."/>
        </authorList>
    </citation>
    <scope>NUCLEOTIDE SEQUENCE [LARGE SCALE GENOMIC DNA]</scope>
    <source>
        <strain evidence="10">169a</strain>
    </source>
</reference>